<dbReference type="EMBL" id="FORC01000001">
    <property type="protein sequence ID" value="SFI24274.1"/>
    <property type="molecule type" value="Genomic_DNA"/>
</dbReference>
<reference evidence="2" key="1">
    <citation type="submission" date="2016-10" db="EMBL/GenBank/DDBJ databases">
        <authorList>
            <person name="Varghese N."/>
            <person name="Submissions S."/>
        </authorList>
    </citation>
    <scope>NUCLEOTIDE SEQUENCE [LARGE SCALE GENOMIC DNA]</scope>
    <source>
        <strain evidence="2">LMG 22563</strain>
    </source>
</reference>
<evidence type="ECO:0000313" key="2">
    <source>
        <dbReference type="Proteomes" id="UP000183018"/>
    </source>
</evidence>
<proteinExistence type="predicted"/>
<dbReference type="STRING" id="289370.SAMN05216602_0186"/>
<evidence type="ECO:0008006" key="3">
    <source>
        <dbReference type="Google" id="ProtNLM"/>
    </source>
</evidence>
<gene>
    <name evidence="1" type="ORF">SAMN05216602_0186</name>
</gene>
<name>A0A1I3GLE1_9GAMM</name>
<organism evidence="1 2">
    <name type="scientific">Phytopseudomonas argentinensis</name>
    <dbReference type="NCBI Taxonomy" id="289370"/>
    <lineage>
        <taxon>Bacteria</taxon>
        <taxon>Pseudomonadati</taxon>
        <taxon>Pseudomonadota</taxon>
        <taxon>Gammaproteobacteria</taxon>
        <taxon>Pseudomonadales</taxon>
        <taxon>Pseudomonadaceae</taxon>
        <taxon>Phytopseudomonas</taxon>
    </lineage>
</organism>
<sequence length="197" mass="21694">MLRYAAIASTALLLTACTNIQHKTPEARQQIKHDLKLPEITDTAQTSYCWLLIGGRASCKYTSAISVLTPDSLLLVDYVKGAYVQKDIIKTGDVKCISDHDEQNFYIFKDQLAVSVIPYTEVHRSPSVNNPEYRAKVIKTLLANGQPYLTGEAATFTRETGNKDYSVHSISMPSGPVPIVVGTEIQEIFSPCPGSKK</sequence>
<dbReference type="AlphaFoldDB" id="A0A1I3GLE1"/>
<dbReference type="PROSITE" id="PS51257">
    <property type="entry name" value="PROKAR_LIPOPROTEIN"/>
    <property type="match status" value="1"/>
</dbReference>
<dbReference type="RefSeq" id="WP_074879797.1">
    <property type="nucleotide sequence ID" value="NZ_FORC01000001.1"/>
</dbReference>
<evidence type="ECO:0000313" key="1">
    <source>
        <dbReference type="EMBL" id="SFI24274.1"/>
    </source>
</evidence>
<keyword evidence="2" id="KW-1185">Reference proteome</keyword>
<accession>A0A1I3GLE1</accession>
<dbReference type="Proteomes" id="UP000183018">
    <property type="component" value="Unassembled WGS sequence"/>
</dbReference>
<protein>
    <recommendedName>
        <fullName evidence="3">Lipoprotein</fullName>
    </recommendedName>
</protein>
<dbReference type="OrthoDB" id="6858716at2"/>